<accession>A0A2S0NCT6</accession>
<dbReference type="InterPro" id="IPR029052">
    <property type="entry name" value="Metallo-depent_PP-like"/>
</dbReference>
<dbReference type="InterPro" id="IPR050884">
    <property type="entry name" value="CNP_phosphodiesterase-III"/>
</dbReference>
<keyword evidence="1" id="KW-0479">Metal-binding</keyword>
<feature type="transmembrane region" description="Helical" evidence="5">
    <location>
        <begin position="148"/>
        <end position="171"/>
    </location>
</feature>
<protein>
    <submittedName>
        <fullName evidence="7">Metallophosphoesterase</fullName>
    </submittedName>
</protein>
<keyword evidence="5" id="KW-0812">Transmembrane</keyword>
<proteinExistence type="inferred from homology"/>
<evidence type="ECO:0000256" key="5">
    <source>
        <dbReference type="SAM" id="Phobius"/>
    </source>
</evidence>
<dbReference type="Gene3D" id="3.60.21.10">
    <property type="match status" value="2"/>
</dbReference>
<dbReference type="KEGG" id="phr:C6569_13355"/>
<evidence type="ECO:0000256" key="2">
    <source>
        <dbReference type="ARBA" id="ARBA00022801"/>
    </source>
</evidence>
<dbReference type="OrthoDB" id="7235496at2"/>
<dbReference type="Pfam" id="PF00149">
    <property type="entry name" value="Metallophos"/>
    <property type="match status" value="1"/>
</dbReference>
<evidence type="ECO:0000259" key="6">
    <source>
        <dbReference type="Pfam" id="PF00149"/>
    </source>
</evidence>
<keyword evidence="5" id="KW-1133">Transmembrane helix</keyword>
<dbReference type="PANTHER" id="PTHR42988">
    <property type="entry name" value="PHOSPHOHYDROLASE"/>
    <property type="match status" value="1"/>
</dbReference>
<dbReference type="GO" id="GO:0046872">
    <property type="term" value="F:metal ion binding"/>
    <property type="evidence" value="ECO:0007669"/>
    <property type="project" value="UniProtKB-KW"/>
</dbReference>
<evidence type="ECO:0000256" key="1">
    <source>
        <dbReference type="ARBA" id="ARBA00022723"/>
    </source>
</evidence>
<dbReference type="EMBL" id="CP027668">
    <property type="protein sequence ID" value="AVO45980.1"/>
    <property type="molecule type" value="Genomic_DNA"/>
</dbReference>
<gene>
    <name evidence="7" type="ORF">C6569_13355</name>
</gene>
<evidence type="ECO:0000313" key="7">
    <source>
        <dbReference type="EMBL" id="AVO45980.1"/>
    </source>
</evidence>
<evidence type="ECO:0000313" key="8">
    <source>
        <dbReference type="Proteomes" id="UP000237889"/>
    </source>
</evidence>
<dbReference type="SUPFAM" id="SSF56300">
    <property type="entry name" value="Metallo-dependent phosphatases"/>
    <property type="match status" value="1"/>
</dbReference>
<keyword evidence="3" id="KW-0408">Iron</keyword>
<feature type="domain" description="Calcineurin-like phosphoesterase" evidence="6">
    <location>
        <begin position="238"/>
        <end position="336"/>
    </location>
</feature>
<sequence>MEPPVDPRRGDAEDDASSPATRSLIKLAGWLFTEISLPKLIFAWTSLMLVPGLLLGAAPLVVTGWVDTLSGRITALAGFGSVLLLLLVAVVGFFGWRPLYRSAERSFWSLNALAIQPGYATSREALRHVVERFSARAGEPERRARLRALSAVGAAALLAVLAVGVIVLVWPSTRWTADFIDFARPNRLIRPALANAVVIVALYMAIASLSWGYADATMATPEDLGAFDLPAPGGPSWRVVHLSDLHVVGERYGFRIESGRRGPRGNGRLERILQRLAAMHAEEPIDLVMVTGDVTDAGRSAEWAEFLDRVWRYPELAERMLLLPGNHDLNIVDRANPARLDVPFSPVKQLRRLRTLSAMVTIQGERVRLVDRDRGVLGHTLAAAAARKQPLIRSLAETAKLGTAVQFATFWDSLFPLVMPPKDDEGLGVILLNSNAETHFSFTNALGLVSHEQEAALAAAVRQYPRASWIVALHHHVIEYPRPVRAFFERVGTALVNGSWFVRQLEPLGDRLVVMHGHRHVDWIGRCGSVRIVSAPSPVMIADEMAPSVFYLHRLSSGAGVRLRLAEPERITVPAGAPALAPVRQGADAMGWLSLP</sequence>
<reference evidence="7 8" key="1">
    <citation type="submission" date="2018-03" db="EMBL/GenBank/DDBJ databases">
        <title>Genome sequencing of Phreatobacter sp.</title>
        <authorList>
            <person name="Kim S.-J."/>
            <person name="Heo J."/>
            <person name="Kwon S.-W."/>
        </authorList>
    </citation>
    <scope>NUCLEOTIDE SEQUENCE [LARGE SCALE GENOMIC DNA]</scope>
    <source>
        <strain evidence="7 8">S-12</strain>
    </source>
</reference>
<comment type="similarity">
    <text evidence="4">Belongs to the cyclic nucleotide phosphodiesterase class-III family.</text>
</comment>
<dbReference type="AlphaFoldDB" id="A0A2S0NCT6"/>
<dbReference type="InterPro" id="IPR004843">
    <property type="entry name" value="Calcineurin-like_PHP"/>
</dbReference>
<keyword evidence="2" id="KW-0378">Hydrolase</keyword>
<dbReference type="GO" id="GO:0016787">
    <property type="term" value="F:hydrolase activity"/>
    <property type="evidence" value="ECO:0007669"/>
    <property type="project" value="UniProtKB-KW"/>
</dbReference>
<feature type="transmembrane region" description="Helical" evidence="5">
    <location>
        <begin position="41"/>
        <end position="66"/>
    </location>
</feature>
<feature type="transmembrane region" description="Helical" evidence="5">
    <location>
        <begin position="73"/>
        <end position="96"/>
    </location>
</feature>
<keyword evidence="5" id="KW-0472">Membrane</keyword>
<feature type="transmembrane region" description="Helical" evidence="5">
    <location>
        <begin position="192"/>
        <end position="214"/>
    </location>
</feature>
<organism evidence="7 8">
    <name type="scientific">Phreatobacter cathodiphilus</name>
    <dbReference type="NCBI Taxonomy" id="1868589"/>
    <lineage>
        <taxon>Bacteria</taxon>
        <taxon>Pseudomonadati</taxon>
        <taxon>Pseudomonadota</taxon>
        <taxon>Alphaproteobacteria</taxon>
        <taxon>Hyphomicrobiales</taxon>
        <taxon>Phreatobacteraceae</taxon>
        <taxon>Phreatobacter</taxon>
    </lineage>
</organism>
<dbReference type="PANTHER" id="PTHR42988:SF2">
    <property type="entry name" value="CYCLIC NUCLEOTIDE PHOSPHODIESTERASE CBUA0032-RELATED"/>
    <property type="match status" value="1"/>
</dbReference>
<keyword evidence="8" id="KW-1185">Reference proteome</keyword>
<name>A0A2S0NCT6_9HYPH</name>
<evidence type="ECO:0000256" key="3">
    <source>
        <dbReference type="ARBA" id="ARBA00023004"/>
    </source>
</evidence>
<evidence type="ECO:0000256" key="4">
    <source>
        <dbReference type="ARBA" id="ARBA00025742"/>
    </source>
</evidence>
<dbReference type="Proteomes" id="UP000237889">
    <property type="component" value="Chromosome"/>
</dbReference>